<dbReference type="SUPFAM" id="SSF47113">
    <property type="entry name" value="Histone-fold"/>
    <property type="match status" value="1"/>
</dbReference>
<keyword evidence="4" id="KW-0805">Transcription regulation</keyword>
<proteinExistence type="inferred from homology"/>
<dbReference type="CDD" id="cd22906">
    <property type="entry name" value="HFD_DRAP1"/>
    <property type="match status" value="1"/>
</dbReference>
<evidence type="ECO:0000256" key="13">
    <source>
        <dbReference type="SAM" id="MobiDB-lite"/>
    </source>
</evidence>
<dbReference type="InterPro" id="IPR009072">
    <property type="entry name" value="Histone-fold"/>
</dbReference>
<keyword evidence="5" id="KW-0238">DNA-binding</keyword>
<keyword evidence="7" id="KW-0539">Nucleus</keyword>
<dbReference type="InterPro" id="IPR003958">
    <property type="entry name" value="CBFA_NFYB_domain"/>
</dbReference>
<feature type="domain" description="Transcription factor CBF/NF-Y/archaeal histone" evidence="14">
    <location>
        <begin position="10"/>
        <end position="74"/>
    </location>
</feature>
<evidence type="ECO:0000256" key="7">
    <source>
        <dbReference type="ARBA" id="ARBA00023242"/>
    </source>
</evidence>
<keyword evidence="3" id="KW-0597">Phosphoprotein</keyword>
<keyword evidence="2" id="KW-0678">Repressor</keyword>
<sequence length="165" mass="18302">MPSKKKKYNARFPPARIKKIMQSDEEIGKVAAAVPVIISRALELFVEGLLRKSLEITVSRNAKTLSPAHLKQCILSEARFDFLKEHVLSVPDVHEGEEGGPSQAVPIAPTSQPIIRAPRPPKGTRPRGRPRKYPKVEEVKDEEEEESEDDDESSSEGETISNSPP</sequence>
<dbReference type="PANTHER" id="PTHR10252:SF5">
    <property type="entry name" value="DR1-ASSOCIATED COREPRESSOR"/>
    <property type="match status" value="1"/>
</dbReference>
<reference evidence="15" key="1">
    <citation type="submission" date="2021-04" db="EMBL/GenBank/DDBJ databases">
        <authorList>
            <person name="Cornetti L."/>
        </authorList>
    </citation>
    <scope>NUCLEOTIDE SEQUENCE</scope>
</reference>
<feature type="compositionally biased region" description="Acidic residues" evidence="13">
    <location>
        <begin position="139"/>
        <end position="155"/>
    </location>
</feature>
<evidence type="ECO:0000256" key="12">
    <source>
        <dbReference type="ARBA" id="ARBA00078501"/>
    </source>
</evidence>
<dbReference type="AlphaFoldDB" id="A0A9N6WTA6"/>
<evidence type="ECO:0000256" key="8">
    <source>
        <dbReference type="ARBA" id="ARBA00061393"/>
    </source>
</evidence>
<gene>
    <name evidence="15" type="primary">EOG090X0H1B</name>
</gene>
<dbReference type="FunFam" id="1.10.20.10:FF:000032">
    <property type="entry name" value="dr1-associated corepressor isoform X1"/>
    <property type="match status" value="1"/>
</dbReference>
<evidence type="ECO:0000256" key="6">
    <source>
        <dbReference type="ARBA" id="ARBA00023163"/>
    </source>
</evidence>
<dbReference type="GO" id="GO:0046982">
    <property type="term" value="F:protein heterodimerization activity"/>
    <property type="evidence" value="ECO:0007669"/>
    <property type="project" value="InterPro"/>
</dbReference>
<dbReference type="GO" id="GO:0016251">
    <property type="term" value="F:RNA polymerase II general transcription initiation factor activity"/>
    <property type="evidence" value="ECO:0007669"/>
    <property type="project" value="TreeGrafter"/>
</dbReference>
<dbReference type="PANTHER" id="PTHR10252">
    <property type="entry name" value="HISTONE-LIKE TRANSCRIPTION FACTOR CCAAT-RELATED"/>
    <property type="match status" value="1"/>
</dbReference>
<dbReference type="GO" id="GO:0001046">
    <property type="term" value="F:core promoter sequence-specific DNA binding"/>
    <property type="evidence" value="ECO:0007669"/>
    <property type="project" value="TreeGrafter"/>
</dbReference>
<evidence type="ECO:0000256" key="4">
    <source>
        <dbReference type="ARBA" id="ARBA00023015"/>
    </source>
</evidence>
<evidence type="ECO:0000256" key="3">
    <source>
        <dbReference type="ARBA" id="ARBA00022553"/>
    </source>
</evidence>
<dbReference type="InterPro" id="IPR050568">
    <property type="entry name" value="Transcr_DNA_Rep_Reg"/>
</dbReference>
<comment type="subcellular location">
    <subcellularLocation>
        <location evidence="1">Nucleus</location>
    </subcellularLocation>
</comment>
<evidence type="ECO:0000256" key="1">
    <source>
        <dbReference type="ARBA" id="ARBA00004123"/>
    </source>
</evidence>
<evidence type="ECO:0000256" key="9">
    <source>
        <dbReference type="ARBA" id="ARBA00066085"/>
    </source>
</evidence>
<evidence type="ECO:0000256" key="10">
    <source>
        <dbReference type="ARBA" id="ARBA00072760"/>
    </source>
</evidence>
<feature type="region of interest" description="Disordered" evidence="13">
    <location>
        <begin position="93"/>
        <end position="165"/>
    </location>
</feature>
<evidence type="ECO:0000256" key="11">
    <source>
        <dbReference type="ARBA" id="ARBA00077179"/>
    </source>
</evidence>
<accession>A0A9N6WTA6</accession>
<comment type="subunit">
    <text evidence="9">Heterodimer with DR1. Binds BTAF1.</text>
</comment>
<evidence type="ECO:0000313" key="15">
    <source>
        <dbReference type="EMBL" id="CAG4645908.1"/>
    </source>
</evidence>
<name>A0A9N6WTA6_9CRUS</name>
<feature type="compositionally biased region" description="Basic residues" evidence="13">
    <location>
        <begin position="122"/>
        <end position="133"/>
    </location>
</feature>
<protein>
    <recommendedName>
        <fullName evidence="10">Dr1-associated corepressor</fullName>
    </recommendedName>
    <alternativeName>
        <fullName evidence="11">Dr1-associated protein 1</fullName>
    </alternativeName>
    <alternativeName>
        <fullName evidence="12">Negative cofactor 2-alpha</fullName>
    </alternativeName>
</protein>
<comment type="similarity">
    <text evidence="8">Belongs to the NC2 alpha/DRAP1 family.</text>
</comment>
<evidence type="ECO:0000256" key="5">
    <source>
        <dbReference type="ARBA" id="ARBA00023125"/>
    </source>
</evidence>
<dbReference type="EMBL" id="OC989253">
    <property type="protein sequence ID" value="CAG4645908.1"/>
    <property type="molecule type" value="Genomic_DNA"/>
</dbReference>
<evidence type="ECO:0000259" key="14">
    <source>
        <dbReference type="Pfam" id="PF00808"/>
    </source>
</evidence>
<dbReference type="Gene3D" id="1.10.20.10">
    <property type="entry name" value="Histone, subunit A"/>
    <property type="match status" value="1"/>
</dbReference>
<organism evidence="15">
    <name type="scientific">Lynceus sp. MCZ IZ 141354</name>
    <dbReference type="NCBI Taxonomy" id="1930659"/>
    <lineage>
        <taxon>Eukaryota</taxon>
        <taxon>Metazoa</taxon>
        <taxon>Ecdysozoa</taxon>
        <taxon>Arthropoda</taxon>
        <taxon>Crustacea</taxon>
        <taxon>Branchiopoda</taxon>
        <taxon>Diplostraca</taxon>
        <taxon>Laevicaudata</taxon>
        <taxon>Lynceidae</taxon>
        <taxon>Lynceus</taxon>
    </lineage>
</organism>
<dbReference type="Pfam" id="PF00808">
    <property type="entry name" value="CBFD_NFYB_HMF"/>
    <property type="match status" value="1"/>
</dbReference>
<evidence type="ECO:0000256" key="2">
    <source>
        <dbReference type="ARBA" id="ARBA00022491"/>
    </source>
</evidence>
<dbReference type="GO" id="GO:0000122">
    <property type="term" value="P:negative regulation of transcription by RNA polymerase II"/>
    <property type="evidence" value="ECO:0007669"/>
    <property type="project" value="UniProtKB-ARBA"/>
</dbReference>
<dbReference type="GO" id="GO:0017054">
    <property type="term" value="C:negative cofactor 2 complex"/>
    <property type="evidence" value="ECO:0007669"/>
    <property type="project" value="TreeGrafter"/>
</dbReference>
<keyword evidence="6" id="KW-0804">Transcription</keyword>